<dbReference type="Pfam" id="PF07963">
    <property type="entry name" value="N_methyl"/>
    <property type="match status" value="1"/>
</dbReference>
<proteinExistence type="predicted"/>
<keyword evidence="3" id="KW-1185">Reference proteome</keyword>
<gene>
    <name evidence="2" type="ordered locus">Rta_15260</name>
</gene>
<reference evidence="3" key="1">
    <citation type="submission" date="2006-01" db="EMBL/GenBank/DDBJ databases">
        <title>Genome of the cyst-dividing bacterium Ramlibacter tataouinensis.</title>
        <authorList>
            <person name="Barakat M."/>
            <person name="Ortet P."/>
            <person name="De Luca G."/>
            <person name="Jourlin-Castelli C."/>
            <person name="Ansaldi M."/>
            <person name="Py B."/>
            <person name="Fichant G."/>
            <person name="Coutinho P."/>
            <person name="Voulhoux R."/>
            <person name="Bastien O."/>
            <person name="Roy S."/>
            <person name="Marechal E."/>
            <person name="Henrissat B."/>
            <person name="Quentin Y."/>
            <person name="Noirot P."/>
            <person name="Filloux A."/>
            <person name="Mejean V."/>
            <person name="DuBow M."/>
            <person name="Barras F."/>
            <person name="Heulin T."/>
        </authorList>
    </citation>
    <scope>NUCLEOTIDE SEQUENCE [LARGE SCALE GENOMIC DNA]</scope>
    <source>
        <strain evidence="3">ATCC BAA-407 / DSM 14655 / LMG 21543 / TTB310</strain>
    </source>
</reference>
<organism evidence="2 3">
    <name type="scientific">Ramlibacter tataouinensis (strain ATCC BAA-407 / DSM 14655 / LMG 21543 / TTB310)</name>
    <dbReference type="NCBI Taxonomy" id="365046"/>
    <lineage>
        <taxon>Bacteria</taxon>
        <taxon>Pseudomonadati</taxon>
        <taxon>Pseudomonadota</taxon>
        <taxon>Betaproteobacteria</taxon>
        <taxon>Burkholderiales</taxon>
        <taxon>Comamonadaceae</taxon>
        <taxon>Ramlibacter</taxon>
    </lineage>
</organism>
<sequence>MRTAAAQPLFQSSRHWATPAPKRRSQRLRRSHGLTLVELLVSITLGLVILTALLALFGNVTRSNNEMAKTNQLIENGRFAMQLLQDDVAHAGFWGPVRMINATAVPNPCLAYASWPTDAAELDAYKKNLLAIPVHGYADGSALSACGPGLANVVAQSDVLIVRHASTCVKGPGCDTADTGPHIQVSGCRTDAPPEPAHVLETPAEMDARTPRIRLKNCATEAARRKMVINAYYVANSATGIPTLMRVRMANGTFLAAEPLVDGIQAFKVEFGVDDKGSNGLPISSTNPGDGNADTYVSCAPSCDLAVLANVVSVKLHLLVRNLEPTAGHTDDKAYQVGPLAVAAANDNIKRHVFTTTVRMVNPSSRREIP</sequence>
<name>F5Y4W1_RAMTT</name>
<dbReference type="EMBL" id="CP000245">
    <property type="protein sequence ID" value="AEG92617.1"/>
    <property type="molecule type" value="Genomic_DNA"/>
</dbReference>
<keyword evidence="1" id="KW-1133">Transmembrane helix</keyword>
<dbReference type="STRING" id="365046.Rta_15260"/>
<dbReference type="KEGG" id="rta:Rta_15260"/>
<evidence type="ECO:0000256" key="1">
    <source>
        <dbReference type="SAM" id="Phobius"/>
    </source>
</evidence>
<evidence type="ECO:0000313" key="2">
    <source>
        <dbReference type="EMBL" id="AEG92617.1"/>
    </source>
</evidence>
<evidence type="ECO:0000313" key="3">
    <source>
        <dbReference type="Proteomes" id="UP000008385"/>
    </source>
</evidence>
<reference evidence="2 3" key="2">
    <citation type="journal article" date="2011" name="PLoS ONE">
        <title>The Cyst-Dividing Bacterium Ramlibacter tataouinensis TTB310 Genome Reveals a Well-Stocked Toolbox for Adaptation to a Desert Environment.</title>
        <authorList>
            <person name="De Luca G."/>
            <person name="Barakat M."/>
            <person name="Ortet P."/>
            <person name="Fochesato S."/>
            <person name="Jourlin-Castelli C."/>
            <person name="Ansaldi M."/>
            <person name="Py B."/>
            <person name="Fichant G."/>
            <person name="Coutinho P.M."/>
            <person name="Voulhoux R."/>
            <person name="Bastien O."/>
            <person name="Marechal E."/>
            <person name="Henrissat B."/>
            <person name="Quentin Y."/>
            <person name="Noirot P."/>
            <person name="Filloux A."/>
            <person name="Mejean V."/>
            <person name="Dubow M.S."/>
            <person name="Barras F."/>
            <person name="Barbe V."/>
            <person name="Weissenbach J."/>
            <person name="Mihalcescu I."/>
            <person name="Vermeglio A."/>
            <person name="Achouak W."/>
            <person name="Heulin T."/>
        </authorList>
    </citation>
    <scope>NUCLEOTIDE SEQUENCE [LARGE SCALE GENOMIC DNA]</scope>
    <source>
        <strain evidence="3">ATCC BAA-407 / DSM 14655 / LMG 21543 / TTB310</strain>
    </source>
</reference>
<dbReference type="RefSeq" id="WP_013900849.1">
    <property type="nucleotide sequence ID" value="NC_015677.1"/>
</dbReference>
<keyword evidence="1" id="KW-0812">Transmembrane</keyword>
<dbReference type="HOGENOM" id="CLU_705249_0_0_4"/>
<dbReference type="GO" id="GO:0043683">
    <property type="term" value="P:type IV pilus assembly"/>
    <property type="evidence" value="ECO:0007669"/>
    <property type="project" value="InterPro"/>
</dbReference>
<dbReference type="Proteomes" id="UP000008385">
    <property type="component" value="Chromosome"/>
</dbReference>
<dbReference type="InterPro" id="IPR032092">
    <property type="entry name" value="PilW"/>
</dbReference>
<accession>F5Y4W1</accession>
<dbReference type="AlphaFoldDB" id="F5Y4W1"/>
<dbReference type="InterPro" id="IPR012902">
    <property type="entry name" value="N_methyl_site"/>
</dbReference>
<dbReference type="OrthoDB" id="5296662at2"/>
<dbReference type="eggNOG" id="COG4966">
    <property type="taxonomic scope" value="Bacteria"/>
</dbReference>
<feature type="transmembrane region" description="Helical" evidence="1">
    <location>
        <begin position="33"/>
        <end position="57"/>
    </location>
</feature>
<keyword evidence="1" id="KW-0472">Membrane</keyword>
<dbReference type="PROSITE" id="PS00409">
    <property type="entry name" value="PROKAR_NTER_METHYL"/>
    <property type="match status" value="1"/>
</dbReference>
<dbReference type="Pfam" id="PF16074">
    <property type="entry name" value="PilW"/>
    <property type="match status" value="1"/>
</dbReference>
<protein>
    <submittedName>
        <fullName evidence="2">Type 4 fimbrial biogenesis protein PilW-like protein</fullName>
    </submittedName>
</protein>